<dbReference type="RefSeq" id="WP_105737540.1">
    <property type="nucleotide sequence ID" value="NZ_PVBT01000009.1"/>
</dbReference>
<evidence type="ECO:0000259" key="1">
    <source>
        <dbReference type="PROSITE" id="PS51746"/>
    </source>
</evidence>
<reference evidence="2 3" key="1">
    <citation type="submission" date="2018-02" db="EMBL/GenBank/DDBJ databases">
        <title>The draft genome of Phyllobacterium myrsinacearum DSM5892.</title>
        <authorList>
            <person name="Li L."/>
            <person name="Liu L."/>
            <person name="Zhang X."/>
            <person name="Wang T."/>
        </authorList>
    </citation>
    <scope>NUCLEOTIDE SEQUENCE [LARGE SCALE GENOMIC DNA]</scope>
    <source>
        <strain evidence="2 3">DSM 5892</strain>
    </source>
</reference>
<protein>
    <submittedName>
        <fullName evidence="2">Serine/threonine-protein phosphatase</fullName>
    </submittedName>
</protein>
<accession>A0A2S9JAS9</accession>
<dbReference type="Proteomes" id="UP000238563">
    <property type="component" value="Unassembled WGS sequence"/>
</dbReference>
<dbReference type="AlphaFoldDB" id="A0A2S9JAS9"/>
<feature type="domain" description="PPM-type phosphatase" evidence="1">
    <location>
        <begin position="20"/>
        <end position="250"/>
    </location>
</feature>
<dbReference type="CDD" id="cd00143">
    <property type="entry name" value="PP2Cc"/>
    <property type="match status" value="1"/>
</dbReference>
<organism evidence="2 3">
    <name type="scientific">Phyllobacterium myrsinacearum</name>
    <dbReference type="NCBI Taxonomy" id="28101"/>
    <lineage>
        <taxon>Bacteria</taxon>
        <taxon>Pseudomonadati</taxon>
        <taxon>Pseudomonadota</taxon>
        <taxon>Alphaproteobacteria</taxon>
        <taxon>Hyphomicrobiales</taxon>
        <taxon>Phyllobacteriaceae</taxon>
        <taxon>Phyllobacterium</taxon>
    </lineage>
</organism>
<dbReference type="SUPFAM" id="SSF81606">
    <property type="entry name" value="PP2C-like"/>
    <property type="match status" value="1"/>
</dbReference>
<sequence length="260" mass="28136">MTVPTHSKIHAAEPAGWFVSHAMTHTGRVRPVNEDRFLAKPQNGVWLVADGMGGHSHGDVAASMIAQAAGRVGHHAVHEAKLQDFREQIFTVNQDIRNLTQEHGLGVMGSTLVALLVTGQQFSVVWSGDSRLYLNRGNRMTQLSRDHTQVQQMLDNGTLDPEGAASFKGKNIILHAIGVRETPHLDLISSELRDGDTFILCSDGLTAHLSALEIQDIVLSQAPEAACRSLIDGALERGGSDNVTVVVVNYRITTVLDGRS</sequence>
<keyword evidence="3" id="KW-1185">Reference proteome</keyword>
<dbReference type="Pfam" id="PF13672">
    <property type="entry name" value="PP2C_2"/>
    <property type="match status" value="1"/>
</dbReference>
<dbReference type="InterPro" id="IPR001932">
    <property type="entry name" value="PPM-type_phosphatase-like_dom"/>
</dbReference>
<comment type="caution">
    <text evidence="2">The sequence shown here is derived from an EMBL/GenBank/DDBJ whole genome shotgun (WGS) entry which is preliminary data.</text>
</comment>
<dbReference type="Gene3D" id="3.60.40.10">
    <property type="entry name" value="PPM-type phosphatase domain"/>
    <property type="match status" value="1"/>
</dbReference>
<name>A0A2S9JAS9_9HYPH</name>
<dbReference type="InterPro" id="IPR015655">
    <property type="entry name" value="PP2C"/>
</dbReference>
<dbReference type="InterPro" id="IPR036457">
    <property type="entry name" value="PPM-type-like_dom_sf"/>
</dbReference>
<dbReference type="SMART" id="SM00332">
    <property type="entry name" value="PP2Cc"/>
    <property type="match status" value="1"/>
</dbReference>
<evidence type="ECO:0000313" key="3">
    <source>
        <dbReference type="Proteomes" id="UP000238563"/>
    </source>
</evidence>
<dbReference type="OrthoDB" id="9801841at2"/>
<dbReference type="SMART" id="SM00331">
    <property type="entry name" value="PP2C_SIG"/>
    <property type="match status" value="1"/>
</dbReference>
<proteinExistence type="predicted"/>
<gene>
    <name evidence="2" type="ORF">C5750_23960</name>
</gene>
<dbReference type="PANTHER" id="PTHR47992">
    <property type="entry name" value="PROTEIN PHOSPHATASE"/>
    <property type="match status" value="1"/>
</dbReference>
<dbReference type="EMBL" id="PVBT01000009">
    <property type="protein sequence ID" value="PRD49885.1"/>
    <property type="molecule type" value="Genomic_DNA"/>
</dbReference>
<dbReference type="GO" id="GO:0004722">
    <property type="term" value="F:protein serine/threonine phosphatase activity"/>
    <property type="evidence" value="ECO:0007669"/>
    <property type="project" value="InterPro"/>
</dbReference>
<dbReference type="PROSITE" id="PS51746">
    <property type="entry name" value="PPM_2"/>
    <property type="match status" value="1"/>
</dbReference>
<evidence type="ECO:0000313" key="2">
    <source>
        <dbReference type="EMBL" id="PRD49885.1"/>
    </source>
</evidence>